<dbReference type="EMBL" id="BARS01002188">
    <property type="protein sequence ID" value="GAF82533.1"/>
    <property type="molecule type" value="Genomic_DNA"/>
</dbReference>
<name>X0SN81_9ZZZZ</name>
<proteinExistence type="predicted"/>
<evidence type="ECO:0000313" key="2">
    <source>
        <dbReference type="EMBL" id="GAF82533.1"/>
    </source>
</evidence>
<feature type="non-terminal residue" evidence="2">
    <location>
        <position position="1"/>
    </location>
</feature>
<organism evidence="2">
    <name type="scientific">marine sediment metagenome</name>
    <dbReference type="NCBI Taxonomy" id="412755"/>
    <lineage>
        <taxon>unclassified sequences</taxon>
        <taxon>metagenomes</taxon>
        <taxon>ecological metagenomes</taxon>
    </lineage>
</organism>
<sequence length="125" mass="13531">ARKTAEKDLRDVAKKLEEGSEAQKEVLKLADDVATGTRKADFYEEAHKAGVSNLKLAFLVASDEGLFDKRGNANFDKLKEGFPELFGKKKIIDPNAGDGTGKTPDGTKAGMNEFIRAGRSGRMKG</sequence>
<feature type="region of interest" description="Disordered" evidence="1">
    <location>
        <begin position="93"/>
        <end position="125"/>
    </location>
</feature>
<evidence type="ECO:0000256" key="1">
    <source>
        <dbReference type="SAM" id="MobiDB-lite"/>
    </source>
</evidence>
<feature type="compositionally biased region" description="Low complexity" evidence="1">
    <location>
        <begin position="101"/>
        <end position="110"/>
    </location>
</feature>
<dbReference type="AlphaFoldDB" id="X0SN81"/>
<protein>
    <submittedName>
        <fullName evidence="2">Uncharacterized protein</fullName>
    </submittedName>
</protein>
<accession>X0SN81</accession>
<comment type="caution">
    <text evidence="2">The sequence shown here is derived from an EMBL/GenBank/DDBJ whole genome shotgun (WGS) entry which is preliminary data.</text>
</comment>
<reference evidence="2" key="1">
    <citation type="journal article" date="2014" name="Front. Microbiol.">
        <title>High frequency of phylogenetically diverse reductive dehalogenase-homologous genes in deep subseafloor sedimentary metagenomes.</title>
        <authorList>
            <person name="Kawai M."/>
            <person name="Futagami T."/>
            <person name="Toyoda A."/>
            <person name="Takaki Y."/>
            <person name="Nishi S."/>
            <person name="Hori S."/>
            <person name="Arai W."/>
            <person name="Tsubouchi T."/>
            <person name="Morono Y."/>
            <person name="Uchiyama I."/>
            <person name="Ito T."/>
            <person name="Fujiyama A."/>
            <person name="Inagaki F."/>
            <person name="Takami H."/>
        </authorList>
    </citation>
    <scope>NUCLEOTIDE SEQUENCE</scope>
    <source>
        <strain evidence="2">Expedition CK06-06</strain>
    </source>
</reference>
<gene>
    <name evidence="2" type="ORF">S01H1_04112</name>
</gene>